<reference evidence="4" key="3">
    <citation type="submission" date="2018-08" db="UniProtKB">
        <authorList>
            <consortium name="EnsemblPlants"/>
        </authorList>
    </citation>
    <scope>IDENTIFICATION</scope>
    <source>
        <strain evidence="4">cv. Bd21</strain>
    </source>
</reference>
<dbReference type="InParanoid" id="A0A2K2DD55"/>
<feature type="transmembrane region" description="Helical" evidence="2">
    <location>
        <begin position="137"/>
        <end position="162"/>
    </location>
</feature>
<dbReference type="Gramene" id="PNT72199">
    <property type="protein sequence ID" value="PNT72199"/>
    <property type="gene ID" value="BRADI_2g41237v3"/>
</dbReference>
<evidence type="ECO:0000313" key="5">
    <source>
        <dbReference type="Proteomes" id="UP000008810"/>
    </source>
</evidence>
<dbReference type="EMBL" id="CM000881">
    <property type="protein sequence ID" value="PNT72199.1"/>
    <property type="molecule type" value="Genomic_DNA"/>
</dbReference>
<dbReference type="EnsemblPlants" id="PNT72199">
    <property type="protein sequence ID" value="PNT72199"/>
    <property type="gene ID" value="BRADI_2g41237v3"/>
</dbReference>
<dbReference type="Proteomes" id="UP000008810">
    <property type="component" value="Chromosome 2"/>
</dbReference>
<keyword evidence="5" id="KW-1185">Reference proteome</keyword>
<protein>
    <submittedName>
        <fullName evidence="3 4">Uncharacterized protein</fullName>
    </submittedName>
</protein>
<evidence type="ECO:0000313" key="3">
    <source>
        <dbReference type="EMBL" id="PNT72199.1"/>
    </source>
</evidence>
<evidence type="ECO:0000256" key="1">
    <source>
        <dbReference type="SAM" id="MobiDB-lite"/>
    </source>
</evidence>
<reference evidence="3 4" key="1">
    <citation type="journal article" date="2010" name="Nature">
        <title>Genome sequencing and analysis of the model grass Brachypodium distachyon.</title>
        <authorList>
            <consortium name="International Brachypodium Initiative"/>
        </authorList>
    </citation>
    <scope>NUCLEOTIDE SEQUENCE [LARGE SCALE GENOMIC DNA]</scope>
    <source>
        <strain evidence="3 4">Bd21</strain>
    </source>
</reference>
<evidence type="ECO:0000256" key="2">
    <source>
        <dbReference type="SAM" id="Phobius"/>
    </source>
</evidence>
<accession>A0A2K2DD55</accession>
<keyword evidence="2" id="KW-1133">Transmembrane helix</keyword>
<evidence type="ECO:0000313" key="4">
    <source>
        <dbReference type="EnsemblPlants" id="PNT72199"/>
    </source>
</evidence>
<keyword evidence="2" id="KW-0472">Membrane</keyword>
<sequence length="163" mass="18152">MPDSDVPGCRLRGWAAPTYPSPGNQTTKYVHCGCHTAAVRPTKQPPNLFTHHTIPPPSTPTAHQRCRAARTARASLSTCMRDQAVSIATELSSRWTDPWRRLSWSSRWPSQPQPRRPKIRPPHQDSRASRQKRSRSLLQPVTCFAAAAASLCVCVFLSQSILC</sequence>
<gene>
    <name evidence="3" type="ORF">BRADI_2g41237v3</name>
</gene>
<reference evidence="3" key="2">
    <citation type="submission" date="2017-06" db="EMBL/GenBank/DDBJ databases">
        <title>WGS assembly of Brachypodium distachyon.</title>
        <authorList>
            <consortium name="The International Brachypodium Initiative"/>
            <person name="Lucas S."/>
            <person name="Harmon-Smith M."/>
            <person name="Lail K."/>
            <person name="Tice H."/>
            <person name="Grimwood J."/>
            <person name="Bruce D."/>
            <person name="Barry K."/>
            <person name="Shu S."/>
            <person name="Lindquist E."/>
            <person name="Wang M."/>
            <person name="Pitluck S."/>
            <person name="Vogel J.P."/>
            <person name="Garvin D.F."/>
            <person name="Mockler T.C."/>
            <person name="Schmutz J."/>
            <person name="Rokhsar D."/>
            <person name="Bevan M.W."/>
        </authorList>
    </citation>
    <scope>NUCLEOTIDE SEQUENCE</scope>
    <source>
        <strain evidence="3">Bd21</strain>
    </source>
</reference>
<proteinExistence type="predicted"/>
<organism evidence="3">
    <name type="scientific">Brachypodium distachyon</name>
    <name type="common">Purple false brome</name>
    <name type="synonym">Trachynia distachya</name>
    <dbReference type="NCBI Taxonomy" id="15368"/>
    <lineage>
        <taxon>Eukaryota</taxon>
        <taxon>Viridiplantae</taxon>
        <taxon>Streptophyta</taxon>
        <taxon>Embryophyta</taxon>
        <taxon>Tracheophyta</taxon>
        <taxon>Spermatophyta</taxon>
        <taxon>Magnoliopsida</taxon>
        <taxon>Liliopsida</taxon>
        <taxon>Poales</taxon>
        <taxon>Poaceae</taxon>
        <taxon>BOP clade</taxon>
        <taxon>Pooideae</taxon>
        <taxon>Stipodae</taxon>
        <taxon>Brachypodieae</taxon>
        <taxon>Brachypodium</taxon>
    </lineage>
</organism>
<name>A0A2K2DD55_BRADI</name>
<keyword evidence="2" id="KW-0812">Transmembrane</keyword>
<feature type="region of interest" description="Disordered" evidence="1">
    <location>
        <begin position="104"/>
        <end position="133"/>
    </location>
</feature>
<dbReference type="AlphaFoldDB" id="A0A2K2DD55"/>